<evidence type="ECO:0008006" key="4">
    <source>
        <dbReference type="Google" id="ProtNLM"/>
    </source>
</evidence>
<evidence type="ECO:0000313" key="2">
    <source>
        <dbReference type="EMBL" id="MFK2919488.1"/>
    </source>
</evidence>
<accession>A0ABW8KCQ0</accession>
<reference evidence="2 3" key="1">
    <citation type="submission" date="2020-10" db="EMBL/GenBank/DDBJ databases">
        <title>Phylogeny of dyella-like bacteria.</title>
        <authorList>
            <person name="Fu J."/>
        </authorList>
    </citation>
    <scope>NUCLEOTIDE SEQUENCE [LARGE SCALE GENOMIC DNA]</scope>
    <source>
        <strain evidence="2 3">BB4</strain>
    </source>
</reference>
<keyword evidence="1" id="KW-0472">Membrane</keyword>
<keyword evidence="1" id="KW-1133">Transmembrane helix</keyword>
<feature type="transmembrane region" description="Helical" evidence="1">
    <location>
        <begin position="108"/>
        <end position="129"/>
    </location>
</feature>
<dbReference type="Proteomes" id="UP001620408">
    <property type="component" value="Unassembled WGS sequence"/>
</dbReference>
<gene>
    <name evidence="2" type="ORF">ISS97_19655</name>
</gene>
<evidence type="ECO:0000313" key="3">
    <source>
        <dbReference type="Proteomes" id="UP001620408"/>
    </source>
</evidence>
<dbReference type="EMBL" id="JADIKD010000012">
    <property type="protein sequence ID" value="MFK2919488.1"/>
    <property type="molecule type" value="Genomic_DNA"/>
</dbReference>
<organism evidence="2 3">
    <name type="scientific">Dyella koreensis</name>
    <dbReference type="NCBI Taxonomy" id="311235"/>
    <lineage>
        <taxon>Bacteria</taxon>
        <taxon>Pseudomonadati</taxon>
        <taxon>Pseudomonadota</taxon>
        <taxon>Gammaproteobacteria</taxon>
        <taxon>Lysobacterales</taxon>
        <taxon>Rhodanobacteraceae</taxon>
        <taxon>Dyella</taxon>
    </lineage>
</organism>
<protein>
    <recommendedName>
        <fullName evidence="4">MAPEG family protein</fullName>
    </recommendedName>
</protein>
<proteinExistence type="predicted"/>
<keyword evidence="1" id="KW-0812">Transmembrane</keyword>
<evidence type="ECO:0000256" key="1">
    <source>
        <dbReference type="SAM" id="Phobius"/>
    </source>
</evidence>
<dbReference type="RefSeq" id="WP_379984473.1">
    <property type="nucleotide sequence ID" value="NZ_JADIKD010000012.1"/>
</dbReference>
<name>A0ABW8KCQ0_9GAMM</name>
<keyword evidence="3" id="KW-1185">Reference proteome</keyword>
<sequence>MSGVIMGAKSMSSMVVITLCVAFDLGFALFHLAFWRWLKWPQSLKGSGTLNQSITQTLNLMLSYVLVVYGVSLCASTHNVQSLLALSGAGFWLLRSMAQPALFLRTRLSWAMTVLFAVGAILHGAAWVLTRVPGNSA</sequence>
<feature type="transmembrane region" description="Helical" evidence="1">
    <location>
        <begin position="12"/>
        <end position="38"/>
    </location>
</feature>
<comment type="caution">
    <text evidence="2">The sequence shown here is derived from an EMBL/GenBank/DDBJ whole genome shotgun (WGS) entry which is preliminary data.</text>
</comment>
<feature type="transmembrane region" description="Helical" evidence="1">
    <location>
        <begin position="58"/>
        <end position="76"/>
    </location>
</feature>